<dbReference type="OrthoDB" id="7407907at2"/>
<organism evidence="2 3">
    <name type="scientific">Alteraurantiacibacter aquimixticola</name>
    <dbReference type="NCBI Taxonomy" id="2489173"/>
    <lineage>
        <taxon>Bacteria</taxon>
        <taxon>Pseudomonadati</taxon>
        <taxon>Pseudomonadota</taxon>
        <taxon>Alphaproteobacteria</taxon>
        <taxon>Sphingomonadales</taxon>
        <taxon>Erythrobacteraceae</taxon>
        <taxon>Alteraurantiacibacter</taxon>
    </lineage>
</organism>
<accession>A0A4T3F0D6</accession>
<dbReference type="RefSeq" id="WP_136693522.1">
    <property type="nucleotide sequence ID" value="NZ_SSHH01000002.1"/>
</dbReference>
<dbReference type="AlphaFoldDB" id="A0A4T3F0D6"/>
<dbReference type="Proteomes" id="UP000309389">
    <property type="component" value="Unassembled WGS sequence"/>
</dbReference>
<evidence type="ECO:0000313" key="3">
    <source>
        <dbReference type="Proteomes" id="UP000309389"/>
    </source>
</evidence>
<dbReference type="Pfam" id="PF00903">
    <property type="entry name" value="Glyoxalase"/>
    <property type="match status" value="1"/>
</dbReference>
<dbReference type="InterPro" id="IPR037523">
    <property type="entry name" value="VOC_core"/>
</dbReference>
<keyword evidence="3" id="KW-1185">Reference proteome</keyword>
<name>A0A4T3F0D6_9SPHN</name>
<dbReference type="EMBL" id="SSHH01000002">
    <property type="protein sequence ID" value="TIX50502.1"/>
    <property type="molecule type" value="Genomic_DNA"/>
</dbReference>
<proteinExistence type="predicted"/>
<evidence type="ECO:0000259" key="1">
    <source>
        <dbReference type="PROSITE" id="PS51819"/>
    </source>
</evidence>
<sequence length="130" mass="13820">MSDNSIRLAFIKLNVEDMEGALAFWRSAFGFEVRQTYDEPTFLEHIMNLPDQPEGPSLMLVKPKAAMDMSGGGGHGPIGLTCSDIVTTLESALAAGGTKTMDITEVAPGIRVCLLTSPQGHEIELVQAGG</sequence>
<feature type="domain" description="VOC" evidence="1">
    <location>
        <begin position="7"/>
        <end position="128"/>
    </location>
</feature>
<dbReference type="Gene3D" id="3.10.180.10">
    <property type="entry name" value="2,3-Dihydroxybiphenyl 1,2-Dioxygenase, domain 1"/>
    <property type="match status" value="1"/>
</dbReference>
<protein>
    <recommendedName>
        <fullName evidence="1">VOC domain-containing protein</fullName>
    </recommendedName>
</protein>
<evidence type="ECO:0000313" key="2">
    <source>
        <dbReference type="EMBL" id="TIX50502.1"/>
    </source>
</evidence>
<dbReference type="InterPro" id="IPR029068">
    <property type="entry name" value="Glyas_Bleomycin-R_OHBP_Dase"/>
</dbReference>
<comment type="caution">
    <text evidence="2">The sequence shown here is derived from an EMBL/GenBank/DDBJ whole genome shotgun (WGS) entry which is preliminary data.</text>
</comment>
<gene>
    <name evidence="2" type="ORF">E5222_09540</name>
</gene>
<dbReference type="InterPro" id="IPR004360">
    <property type="entry name" value="Glyas_Fos-R_dOase_dom"/>
</dbReference>
<dbReference type="CDD" id="cd06587">
    <property type="entry name" value="VOC"/>
    <property type="match status" value="1"/>
</dbReference>
<dbReference type="SUPFAM" id="SSF54593">
    <property type="entry name" value="Glyoxalase/Bleomycin resistance protein/Dihydroxybiphenyl dioxygenase"/>
    <property type="match status" value="1"/>
</dbReference>
<reference evidence="2 3" key="1">
    <citation type="submission" date="2019-04" db="EMBL/GenBank/DDBJ databases">
        <title>Altererythrobacter aquimixticola sp. nov., isolated from sediment of junction between the ocean and a freshwater spring.</title>
        <authorList>
            <person name="Yoon J.-H."/>
        </authorList>
    </citation>
    <scope>NUCLEOTIDE SEQUENCE [LARGE SCALE GENOMIC DNA]</scope>
    <source>
        <strain evidence="2 3">SSKS-13</strain>
    </source>
</reference>
<dbReference type="PROSITE" id="PS51819">
    <property type="entry name" value="VOC"/>
    <property type="match status" value="1"/>
</dbReference>